<feature type="domain" description="C2H2-type" evidence="1">
    <location>
        <begin position="53"/>
        <end position="73"/>
    </location>
</feature>
<proteinExistence type="predicted"/>
<dbReference type="AlphaFoldDB" id="A0A6C0F9J6"/>
<reference evidence="2" key="1">
    <citation type="journal article" date="2020" name="Nature">
        <title>Giant virus diversity and host interactions through global metagenomics.</title>
        <authorList>
            <person name="Schulz F."/>
            <person name="Roux S."/>
            <person name="Paez-Espino D."/>
            <person name="Jungbluth S."/>
            <person name="Walsh D.A."/>
            <person name="Denef V.J."/>
            <person name="McMahon K.D."/>
            <person name="Konstantinidis K.T."/>
            <person name="Eloe-Fadrosh E.A."/>
            <person name="Kyrpides N.C."/>
            <person name="Woyke T."/>
        </authorList>
    </citation>
    <scope>NUCLEOTIDE SEQUENCE</scope>
    <source>
        <strain evidence="2">GVMAG-S-ERX556106-38</strain>
    </source>
</reference>
<evidence type="ECO:0000259" key="1">
    <source>
        <dbReference type="SMART" id="SM00355"/>
    </source>
</evidence>
<feature type="domain" description="C2H2-type" evidence="1">
    <location>
        <begin position="6"/>
        <end position="30"/>
    </location>
</feature>
<sequence length="318" mass="36437">MTTKMFYCEPCNYTTNRKASYEKHILTSKHHINVAKDAKTSPLMHSKSEPILHVCKYCEKCYASRSGLFKHEKKCDDNPFKNSAAMPVEAISVIESPSEPETVAPSKKEEGFTDDTVMKLIDQNTELMKILAETKTTSTTINNTTNNTVNTTNNFNLNMFLNEECKDAMNIMDFVASLKYKIEDLERIGRAGYVEGISNIMIEGLNNLEITQRPIHCTDVKRDSVYVKDNDEWQKDNSKDRIRRAIKHVANNNFKKLPEWQEKNPEHSDINTNKHKEYVKIINEVSGGGTDEEDDKNFKKIIKRVAAETAIDRNDPFV</sequence>
<protein>
    <recommendedName>
        <fullName evidence="1">C2H2-type domain-containing protein</fullName>
    </recommendedName>
</protein>
<evidence type="ECO:0000313" key="2">
    <source>
        <dbReference type="EMBL" id="QHT38526.1"/>
    </source>
</evidence>
<accession>A0A6C0F9J6</accession>
<dbReference type="InterPro" id="IPR036236">
    <property type="entry name" value="Znf_C2H2_sf"/>
</dbReference>
<dbReference type="EMBL" id="MN738832">
    <property type="protein sequence ID" value="QHT38526.1"/>
    <property type="molecule type" value="Genomic_DNA"/>
</dbReference>
<name>A0A6C0F9J6_9ZZZZ</name>
<dbReference type="SUPFAM" id="SSF57667">
    <property type="entry name" value="beta-beta-alpha zinc fingers"/>
    <property type="match status" value="1"/>
</dbReference>
<organism evidence="2">
    <name type="scientific">viral metagenome</name>
    <dbReference type="NCBI Taxonomy" id="1070528"/>
    <lineage>
        <taxon>unclassified sequences</taxon>
        <taxon>metagenomes</taxon>
        <taxon>organismal metagenomes</taxon>
    </lineage>
</organism>
<dbReference type="InterPro" id="IPR013087">
    <property type="entry name" value="Znf_C2H2_type"/>
</dbReference>
<dbReference type="SMART" id="SM00355">
    <property type="entry name" value="ZnF_C2H2"/>
    <property type="match status" value="2"/>
</dbReference>